<proteinExistence type="predicted"/>
<feature type="non-terminal residue" evidence="1">
    <location>
        <position position="100"/>
    </location>
</feature>
<sequence length="100" mass="11424">RELSEYTYDFKMLYGDQSVINLIPAQLSQEYQNCSGPDIQKVIGLRSFVTRLTLFTVRIAEQQRRCAATGEKSNHRLILTRSPSRHRSTTIGAMLCHSYG</sequence>
<dbReference type="AlphaFoldDB" id="A0A4S2MFB0"/>
<evidence type="ECO:0000313" key="2">
    <source>
        <dbReference type="Proteomes" id="UP000308267"/>
    </source>
</evidence>
<evidence type="ECO:0000313" key="1">
    <source>
        <dbReference type="EMBL" id="TGZ75292.1"/>
    </source>
</evidence>
<comment type="caution">
    <text evidence="1">The sequence shown here is derived from an EMBL/GenBank/DDBJ whole genome shotgun (WGS) entry which is preliminary data.</text>
</comment>
<dbReference type="Proteomes" id="UP000308267">
    <property type="component" value="Unassembled WGS sequence"/>
</dbReference>
<accession>A0A4S2MFB0</accession>
<keyword evidence="2" id="KW-1185">Reference proteome</keyword>
<protein>
    <submittedName>
        <fullName evidence="1">Uncharacterized protein</fullName>
    </submittedName>
</protein>
<dbReference type="EMBL" id="SJOL01000816">
    <property type="protein sequence ID" value="TGZ75292.1"/>
    <property type="molecule type" value="Genomic_DNA"/>
</dbReference>
<reference evidence="1 2" key="1">
    <citation type="journal article" date="2019" name="BMC Genomics">
        <title>New insights from Opisthorchis felineus genome: update on genomics of the epidemiologically important liver flukes.</title>
        <authorList>
            <person name="Ershov N.I."/>
            <person name="Mordvinov V.A."/>
            <person name="Prokhortchouk E.B."/>
            <person name="Pakharukova M.Y."/>
            <person name="Gunbin K.V."/>
            <person name="Ustyantsev K."/>
            <person name="Genaev M.A."/>
            <person name="Blinov A.G."/>
            <person name="Mazur A."/>
            <person name="Boulygina E."/>
            <person name="Tsygankova S."/>
            <person name="Khrameeva E."/>
            <person name="Chekanov N."/>
            <person name="Fan G."/>
            <person name="Xiao A."/>
            <person name="Zhang H."/>
            <person name="Xu X."/>
            <person name="Yang H."/>
            <person name="Solovyev V."/>
            <person name="Lee S.M."/>
            <person name="Liu X."/>
            <person name="Afonnikov D.A."/>
            <person name="Skryabin K.G."/>
        </authorList>
    </citation>
    <scope>NUCLEOTIDE SEQUENCE [LARGE SCALE GENOMIC DNA]</scope>
    <source>
        <strain evidence="1">AK-0245</strain>
        <tissue evidence="1">Whole organism</tissue>
    </source>
</reference>
<feature type="non-terminal residue" evidence="1">
    <location>
        <position position="1"/>
    </location>
</feature>
<gene>
    <name evidence="1" type="ORF">CRM22_000461</name>
</gene>
<organism evidence="1 2">
    <name type="scientific">Opisthorchis felineus</name>
    <dbReference type="NCBI Taxonomy" id="147828"/>
    <lineage>
        <taxon>Eukaryota</taxon>
        <taxon>Metazoa</taxon>
        <taxon>Spiralia</taxon>
        <taxon>Lophotrochozoa</taxon>
        <taxon>Platyhelminthes</taxon>
        <taxon>Trematoda</taxon>
        <taxon>Digenea</taxon>
        <taxon>Opisthorchiida</taxon>
        <taxon>Opisthorchiata</taxon>
        <taxon>Opisthorchiidae</taxon>
        <taxon>Opisthorchis</taxon>
    </lineage>
</organism>
<name>A0A4S2MFB0_OPIFE</name>